<evidence type="ECO:0000313" key="4">
    <source>
        <dbReference type="EMBL" id="CAD8142219.1"/>
    </source>
</evidence>
<dbReference type="Pfam" id="PF13181">
    <property type="entry name" value="TPR_8"/>
    <property type="match status" value="1"/>
</dbReference>
<accession>A0A8S1SSB3</accession>
<dbReference type="Proteomes" id="UP000689195">
    <property type="component" value="Unassembled WGS sequence"/>
</dbReference>
<keyword evidence="2 3" id="KW-0802">TPR repeat</keyword>
<dbReference type="Pfam" id="PF07719">
    <property type="entry name" value="TPR_2"/>
    <property type="match status" value="1"/>
</dbReference>
<dbReference type="PANTHER" id="PTHR44943">
    <property type="entry name" value="CELLULOSE SYNTHASE OPERON PROTEIN C"/>
    <property type="match status" value="1"/>
</dbReference>
<name>A0A8S1SSB3_9CILI</name>
<evidence type="ECO:0008006" key="6">
    <source>
        <dbReference type="Google" id="ProtNLM"/>
    </source>
</evidence>
<evidence type="ECO:0000256" key="3">
    <source>
        <dbReference type="PROSITE-ProRule" id="PRU00339"/>
    </source>
</evidence>
<evidence type="ECO:0000256" key="2">
    <source>
        <dbReference type="ARBA" id="ARBA00022803"/>
    </source>
</evidence>
<dbReference type="InterPro" id="IPR019734">
    <property type="entry name" value="TPR_rpt"/>
</dbReference>
<dbReference type="AlphaFoldDB" id="A0A8S1SSB3"/>
<feature type="repeat" description="TPR" evidence="3">
    <location>
        <begin position="112"/>
        <end position="145"/>
    </location>
</feature>
<dbReference type="EMBL" id="CAJJDO010000011">
    <property type="protein sequence ID" value="CAD8142219.1"/>
    <property type="molecule type" value="Genomic_DNA"/>
</dbReference>
<dbReference type="PANTHER" id="PTHR44943:SF4">
    <property type="entry name" value="TPR REPEAT-CONTAINING PROTEIN MJ0798"/>
    <property type="match status" value="1"/>
</dbReference>
<dbReference type="SMART" id="SM00028">
    <property type="entry name" value="TPR"/>
    <property type="match status" value="2"/>
</dbReference>
<sequence>MTLIEMNQPRKGIKMREQAKQINSNLYIDLLDYSNIKLTLNPQNAFVLTAKNYALNEEKKQQEAIQLCDKNLIEEPFKSALYRKSFTLQDLNQHSQAIQCIEKALNSDLKYSISYMMQGYSLQSLCKQKDAIDCYDKAIQLDPNQALAFFSIKVIYYRN</sequence>
<protein>
    <recommendedName>
        <fullName evidence="6">Tetratricopeptide repeat protein</fullName>
    </recommendedName>
</protein>
<gene>
    <name evidence="4" type="ORF">PPENT_87.1.T0110023</name>
</gene>
<dbReference type="PROSITE" id="PS50005">
    <property type="entry name" value="TPR"/>
    <property type="match status" value="1"/>
</dbReference>
<dbReference type="OrthoDB" id="310033at2759"/>
<proteinExistence type="predicted"/>
<reference evidence="4" key="1">
    <citation type="submission" date="2021-01" db="EMBL/GenBank/DDBJ databases">
        <authorList>
            <consortium name="Genoscope - CEA"/>
            <person name="William W."/>
        </authorList>
    </citation>
    <scope>NUCLEOTIDE SEQUENCE</scope>
</reference>
<organism evidence="4 5">
    <name type="scientific">Paramecium pentaurelia</name>
    <dbReference type="NCBI Taxonomy" id="43138"/>
    <lineage>
        <taxon>Eukaryota</taxon>
        <taxon>Sar</taxon>
        <taxon>Alveolata</taxon>
        <taxon>Ciliophora</taxon>
        <taxon>Intramacronucleata</taxon>
        <taxon>Oligohymenophorea</taxon>
        <taxon>Peniculida</taxon>
        <taxon>Parameciidae</taxon>
        <taxon>Paramecium</taxon>
    </lineage>
</organism>
<evidence type="ECO:0000313" key="5">
    <source>
        <dbReference type="Proteomes" id="UP000689195"/>
    </source>
</evidence>
<evidence type="ECO:0000256" key="1">
    <source>
        <dbReference type="ARBA" id="ARBA00022737"/>
    </source>
</evidence>
<dbReference type="InterPro" id="IPR013105">
    <property type="entry name" value="TPR_2"/>
</dbReference>
<dbReference type="InterPro" id="IPR051685">
    <property type="entry name" value="Ycf3/AcsC/BcsC/TPR_MFPF"/>
</dbReference>
<comment type="caution">
    <text evidence="4">The sequence shown here is derived from an EMBL/GenBank/DDBJ whole genome shotgun (WGS) entry which is preliminary data.</text>
</comment>
<keyword evidence="1" id="KW-0677">Repeat</keyword>
<keyword evidence="5" id="KW-1185">Reference proteome</keyword>